<comment type="similarity">
    <text evidence="2">Belongs to the nitroreductase family.</text>
</comment>
<dbReference type="InterPro" id="IPR029479">
    <property type="entry name" value="Nitroreductase"/>
</dbReference>
<dbReference type="OrthoDB" id="9812105at2"/>
<dbReference type="EC" id="1.6.99.-" evidence="8"/>
<dbReference type="GO" id="GO:0016491">
    <property type="term" value="F:oxidoreductase activity"/>
    <property type="evidence" value="ECO:0007669"/>
    <property type="project" value="UniProtKB-KW"/>
</dbReference>
<evidence type="ECO:0000256" key="3">
    <source>
        <dbReference type="ARBA" id="ARBA00022630"/>
    </source>
</evidence>
<dbReference type="InterPro" id="IPR000415">
    <property type="entry name" value="Nitroreductase-like"/>
</dbReference>
<evidence type="ECO:0000256" key="5">
    <source>
        <dbReference type="ARBA" id="ARBA00023002"/>
    </source>
</evidence>
<evidence type="ECO:0000313" key="8">
    <source>
        <dbReference type="EMBL" id="SCQ24662.1"/>
    </source>
</evidence>
<feature type="chain" id="PRO_5008922817" evidence="6">
    <location>
        <begin position="32"/>
        <end position="228"/>
    </location>
</feature>
<dbReference type="PANTHER" id="PTHR43673:SF2">
    <property type="entry name" value="NITROREDUCTASE"/>
    <property type="match status" value="1"/>
</dbReference>
<dbReference type="Pfam" id="PF00881">
    <property type="entry name" value="Nitroreductase"/>
    <property type="match status" value="1"/>
</dbReference>
<dbReference type="Proteomes" id="UP000182057">
    <property type="component" value="Unassembled WGS sequence"/>
</dbReference>
<dbReference type="PROSITE" id="PS51257">
    <property type="entry name" value="PROKAR_LIPOPROTEIN"/>
    <property type="match status" value="1"/>
</dbReference>
<dbReference type="EMBL" id="FMMM01000082">
    <property type="protein sequence ID" value="SCQ24662.1"/>
    <property type="molecule type" value="Genomic_DNA"/>
</dbReference>
<dbReference type="Gene3D" id="3.40.109.10">
    <property type="entry name" value="NADH Oxidase"/>
    <property type="match status" value="1"/>
</dbReference>
<dbReference type="PANTHER" id="PTHR43673">
    <property type="entry name" value="NAD(P)H NITROREDUCTASE YDGI-RELATED"/>
    <property type="match status" value="1"/>
</dbReference>
<keyword evidence="5 8" id="KW-0560">Oxidoreductase</keyword>
<evidence type="ECO:0000256" key="6">
    <source>
        <dbReference type="SAM" id="SignalP"/>
    </source>
</evidence>
<keyword evidence="6" id="KW-0732">Signal</keyword>
<evidence type="ECO:0000313" key="9">
    <source>
        <dbReference type="Proteomes" id="UP000182057"/>
    </source>
</evidence>
<dbReference type="CDD" id="cd02136">
    <property type="entry name" value="PnbA_NfnB-like"/>
    <property type="match status" value="1"/>
</dbReference>
<feature type="signal peptide" evidence="6">
    <location>
        <begin position="1"/>
        <end position="31"/>
    </location>
</feature>
<sequence length="228" mass="25209" precursor="true">MKTFKHYASCLFAAAFLITGCQNSNSTSATAETTTEADSLAIGKDTGNPVIRTIMERRSIRKYKTDPVPREKMDIILRCGINAPSAMNGQPWEVRVVDNPEFIDGVTKLFVESAKDDERMLKMVQDPGFKNMFRNAPAVIFIAGKDGEGKFDCGLLSENIMLAAHAMGLGTCCLGSPIGFMKSDLATDYRKRLDFSEGYELYYAIAIGYPDESPEAKPRDASKVRYVE</sequence>
<keyword evidence="4" id="KW-0288">FMN</keyword>
<proteinExistence type="inferred from homology"/>
<feature type="domain" description="Nitroreductase" evidence="7">
    <location>
        <begin position="54"/>
        <end position="209"/>
    </location>
</feature>
<dbReference type="RefSeq" id="WP_060828384.1">
    <property type="nucleotide sequence ID" value="NZ_CALHNL010000068.1"/>
</dbReference>
<evidence type="ECO:0000256" key="4">
    <source>
        <dbReference type="ARBA" id="ARBA00022643"/>
    </source>
</evidence>
<reference evidence="8 9" key="1">
    <citation type="submission" date="2016-09" db="EMBL/GenBank/DDBJ databases">
        <authorList>
            <person name="Capua I."/>
            <person name="De Benedictis P."/>
            <person name="Joannis T."/>
            <person name="Lombin L.H."/>
            <person name="Cattoli G."/>
        </authorList>
    </citation>
    <scope>NUCLEOTIDE SEQUENCE [LARGE SCALE GENOMIC DNA]</scope>
    <source>
        <strain evidence="8 9">UB20</strain>
    </source>
</reference>
<evidence type="ECO:0000256" key="2">
    <source>
        <dbReference type="ARBA" id="ARBA00007118"/>
    </source>
</evidence>
<dbReference type="SUPFAM" id="SSF55469">
    <property type="entry name" value="FMN-dependent nitroreductase-like"/>
    <property type="match status" value="1"/>
</dbReference>
<dbReference type="AlphaFoldDB" id="A0A1D3UX92"/>
<evidence type="ECO:0000256" key="1">
    <source>
        <dbReference type="ARBA" id="ARBA00001917"/>
    </source>
</evidence>
<comment type="cofactor">
    <cofactor evidence="1">
        <name>FMN</name>
        <dbReference type="ChEBI" id="CHEBI:58210"/>
    </cofactor>
</comment>
<keyword evidence="3" id="KW-0285">Flavoprotein</keyword>
<organism evidence="8 9">
    <name type="scientific">Tannerella forsythia</name>
    <name type="common">Bacteroides forsythus</name>
    <dbReference type="NCBI Taxonomy" id="28112"/>
    <lineage>
        <taxon>Bacteria</taxon>
        <taxon>Pseudomonadati</taxon>
        <taxon>Bacteroidota</taxon>
        <taxon>Bacteroidia</taxon>
        <taxon>Bacteroidales</taxon>
        <taxon>Tannerellaceae</taxon>
        <taxon>Tannerella</taxon>
    </lineage>
</organism>
<protein>
    <submittedName>
        <fullName evidence="8">NADPH-flavin oxidoreductase</fullName>
        <ecNumber evidence="8">1.6.99.-</ecNumber>
    </submittedName>
</protein>
<gene>
    <name evidence="8" type="primary">frp</name>
    <name evidence="8" type="ORF">TFUB20_02624</name>
</gene>
<evidence type="ECO:0000259" key="7">
    <source>
        <dbReference type="Pfam" id="PF00881"/>
    </source>
</evidence>
<accession>A0A1D3UX92</accession>
<name>A0A1D3UX92_TANFO</name>